<evidence type="ECO:0000256" key="1">
    <source>
        <dbReference type="SAM" id="Coils"/>
    </source>
</evidence>
<protein>
    <submittedName>
        <fullName evidence="5">Uncharacterized protein</fullName>
    </submittedName>
</protein>
<evidence type="ECO:0000313" key="4">
    <source>
        <dbReference type="Proteomes" id="UP000887572"/>
    </source>
</evidence>
<name>A0A914I713_GLORO</name>
<keyword evidence="4" id="KW-1185">Reference proteome</keyword>
<feature type="signal peptide" evidence="3">
    <location>
        <begin position="1"/>
        <end position="21"/>
    </location>
</feature>
<dbReference type="AlphaFoldDB" id="A0A914I713"/>
<reference evidence="5" key="1">
    <citation type="submission" date="2022-11" db="UniProtKB">
        <authorList>
            <consortium name="WormBaseParasite"/>
        </authorList>
    </citation>
    <scope>IDENTIFICATION</scope>
</reference>
<feature type="region of interest" description="Disordered" evidence="2">
    <location>
        <begin position="500"/>
        <end position="526"/>
    </location>
</feature>
<accession>A0A914I713</accession>
<dbReference type="WBParaSite" id="Gr19_v10_g7345.t2">
    <property type="protein sequence ID" value="Gr19_v10_g7345.t2"/>
    <property type="gene ID" value="Gr19_v10_g7345"/>
</dbReference>
<feature type="compositionally biased region" description="Low complexity" evidence="2">
    <location>
        <begin position="501"/>
        <end position="518"/>
    </location>
</feature>
<feature type="region of interest" description="Disordered" evidence="2">
    <location>
        <begin position="704"/>
        <end position="760"/>
    </location>
</feature>
<organism evidence="4 5">
    <name type="scientific">Globodera rostochiensis</name>
    <name type="common">Golden nematode worm</name>
    <name type="synonym">Heterodera rostochiensis</name>
    <dbReference type="NCBI Taxonomy" id="31243"/>
    <lineage>
        <taxon>Eukaryota</taxon>
        <taxon>Metazoa</taxon>
        <taxon>Ecdysozoa</taxon>
        <taxon>Nematoda</taxon>
        <taxon>Chromadorea</taxon>
        <taxon>Rhabditida</taxon>
        <taxon>Tylenchina</taxon>
        <taxon>Tylenchomorpha</taxon>
        <taxon>Tylenchoidea</taxon>
        <taxon>Heteroderidae</taxon>
        <taxon>Heteroderinae</taxon>
        <taxon>Globodera</taxon>
    </lineage>
</organism>
<keyword evidence="3" id="KW-0732">Signal</keyword>
<feature type="compositionally biased region" description="Acidic residues" evidence="2">
    <location>
        <begin position="725"/>
        <end position="738"/>
    </location>
</feature>
<proteinExistence type="predicted"/>
<evidence type="ECO:0000256" key="3">
    <source>
        <dbReference type="SAM" id="SignalP"/>
    </source>
</evidence>
<evidence type="ECO:0000313" key="5">
    <source>
        <dbReference type="WBParaSite" id="Gr19_v10_g7345.t2"/>
    </source>
</evidence>
<evidence type="ECO:0000256" key="2">
    <source>
        <dbReference type="SAM" id="MobiDB-lite"/>
    </source>
</evidence>
<dbReference type="Proteomes" id="UP000887572">
    <property type="component" value="Unplaced"/>
</dbReference>
<feature type="coiled-coil region" evidence="1">
    <location>
        <begin position="415"/>
        <end position="460"/>
    </location>
</feature>
<sequence length="760" mass="81822">MILSPLISFCCSLIMLRIIKAKEPKQNDVTAANGTNFAQQSPRLRLADERPSFTNELQNTQLFRSARNSLRFRAASMPSNEDRTQDEVVRLKNVAKEVEEKLGLSPPRLNSNRQGPTLIGPKRGELIPAIESPGLSLRRLIAVGDGAGGLPRTRPTNPLFAATLLRQQQRESAQTAKFGINPVVGSNFIGKQQQLSEQQQRMVQQQQFQTLFQQLATIQQQRQLQQLLLNNQWQNAAERNERLGASRASSTFSGNVENLAPPGFFGAGSGQTSVALPGKLALTGIRSVGQPPAATASFLGGIQPIQPPPIAPPLQSSSTDLADLTALLQKMSLNNPTNPSSSSTVLGPIAAVLPNAASPQVTPQQERPVVVKLVTAGSEQQQQNTNNNNNAVALQQIVLQEQQRFVELLEREQYREQLVQNNRKELQAVQDQQQRILELLDAFEREKEQLEDNSRAIRRTALERNKAIAADSATSAPTQQQSSADTNLLKGLLQAFSNIITPQGTPSGTASSSTSGQPLPNIGPNLGGQVSQFLNQLLQQPSTTVDQSQLLVKIPQQQQQQKQAQAVQQPAVQYVSLYDPRVGQQQQFDAASLLVGGDGTVSSGLVQPQQQVGAVFQPQQQVGAVPQLPQQVGAVPQLPQQVAAVSQQQVGAVPQQQVGVVPLLPQQVGAVPPSGWLPVGDVLSGGNNGQQQLLANGIVQRAQQRQRQDVQQPTADGTAANGQTVDEDNVEEVGEEEKEAGLEDGRWTASADGGGGLDDE</sequence>
<feature type="chain" id="PRO_5037686689" evidence="3">
    <location>
        <begin position="22"/>
        <end position="760"/>
    </location>
</feature>
<keyword evidence="1" id="KW-0175">Coiled coil</keyword>